<dbReference type="InterPro" id="IPR029033">
    <property type="entry name" value="His_PPase_superfam"/>
</dbReference>
<keyword evidence="3" id="KW-1185">Reference proteome</keyword>
<dbReference type="InterPro" id="IPR013078">
    <property type="entry name" value="His_Pase_superF_clade-1"/>
</dbReference>
<keyword evidence="1" id="KW-0378">Hydrolase</keyword>
<protein>
    <submittedName>
        <fullName evidence="2">Histidine phosphatase family protein</fullName>
    </submittedName>
</protein>
<dbReference type="RefSeq" id="WP_131012350.1">
    <property type="nucleotide sequence ID" value="NZ_SIRE01000004.1"/>
</dbReference>
<comment type="caution">
    <text evidence="2">The sequence shown here is derived from an EMBL/GenBank/DDBJ whole genome shotgun (WGS) entry which is preliminary data.</text>
</comment>
<dbReference type="Proteomes" id="UP000293142">
    <property type="component" value="Unassembled WGS sequence"/>
</dbReference>
<dbReference type="Pfam" id="PF00300">
    <property type="entry name" value="His_Phos_1"/>
    <property type="match status" value="2"/>
</dbReference>
<gene>
    <name evidence="2" type="ORF">EYB31_05865</name>
</gene>
<evidence type="ECO:0000256" key="1">
    <source>
        <dbReference type="ARBA" id="ARBA00022801"/>
    </source>
</evidence>
<dbReference type="SMART" id="SM00855">
    <property type="entry name" value="PGAM"/>
    <property type="match status" value="1"/>
</dbReference>
<reference evidence="2 3" key="1">
    <citation type="submission" date="2019-02" db="EMBL/GenBank/DDBJ databases">
        <title>Paenibacillus sp. nov., isolated from surface-sterilized tissue of Thalictrum simplex L.</title>
        <authorList>
            <person name="Tuo L."/>
        </authorList>
    </citation>
    <scope>NUCLEOTIDE SEQUENCE [LARGE SCALE GENOMIC DNA]</scope>
    <source>
        <strain evidence="2 3">N2SHLJ1</strain>
    </source>
</reference>
<dbReference type="EMBL" id="SIRE01000004">
    <property type="protein sequence ID" value="TBL80749.1"/>
    <property type="molecule type" value="Genomic_DNA"/>
</dbReference>
<evidence type="ECO:0000313" key="3">
    <source>
        <dbReference type="Proteomes" id="UP000293142"/>
    </source>
</evidence>
<dbReference type="SUPFAM" id="SSF53254">
    <property type="entry name" value="Phosphoglycerate mutase-like"/>
    <property type="match status" value="1"/>
</dbReference>
<dbReference type="GO" id="GO:0016787">
    <property type="term" value="F:hydrolase activity"/>
    <property type="evidence" value="ECO:0007669"/>
    <property type="project" value="UniProtKB-KW"/>
</dbReference>
<dbReference type="Gene3D" id="3.40.50.1240">
    <property type="entry name" value="Phosphoglycerate mutase-like"/>
    <property type="match status" value="1"/>
</dbReference>
<dbReference type="OrthoDB" id="4131070at2"/>
<proteinExistence type="predicted"/>
<name>A0A4Q9DUU6_9BACL</name>
<dbReference type="AlphaFoldDB" id="A0A4Q9DUU6"/>
<dbReference type="CDD" id="cd07067">
    <property type="entry name" value="HP_PGM_like"/>
    <property type="match status" value="1"/>
</dbReference>
<dbReference type="InterPro" id="IPR051021">
    <property type="entry name" value="Mito_Ser/Thr_phosphatase"/>
</dbReference>
<organism evidence="2 3">
    <name type="scientific">Paenibacillus thalictri</name>
    <dbReference type="NCBI Taxonomy" id="2527873"/>
    <lineage>
        <taxon>Bacteria</taxon>
        <taxon>Bacillati</taxon>
        <taxon>Bacillota</taxon>
        <taxon>Bacilli</taxon>
        <taxon>Bacillales</taxon>
        <taxon>Paenibacillaceae</taxon>
        <taxon>Paenibacillus</taxon>
    </lineage>
</organism>
<dbReference type="PANTHER" id="PTHR20935:SF0">
    <property type="entry name" value="SERINE_THREONINE-PROTEIN PHOSPHATASE PGAM5, MITOCHONDRIAL"/>
    <property type="match status" value="1"/>
</dbReference>
<sequence length="248" mass="27431">MTIRIYVVRHAQPADQEPDYPGHPNAPLGRLGQAQAACAGEQFAKWGKLDAIYSSSLQRALQTAQAIYGRLAEPPPWRVWPALCETHRRGWPAMRQLELEGRYAAYAAEEAARKAEQGEHYPPLSQLGALFPGAQAHGELFEWPDVWHPQLEAETREKTYARARQVVDAVKKSHAGEDVRIALVCHAAFGSVFLNELLGCEPCDNNRFSFAHAAIARADLEDDGAVSLRMVNDVGHMPQAMVTEGVEL</sequence>
<accession>A0A4Q9DUU6</accession>
<evidence type="ECO:0000313" key="2">
    <source>
        <dbReference type="EMBL" id="TBL80749.1"/>
    </source>
</evidence>
<dbReference type="PANTHER" id="PTHR20935">
    <property type="entry name" value="PHOSPHOGLYCERATE MUTASE-RELATED"/>
    <property type="match status" value="1"/>
</dbReference>